<accession>G9PA36</accession>
<feature type="region of interest" description="Disordered" evidence="5">
    <location>
        <begin position="1"/>
        <end position="21"/>
    </location>
</feature>
<feature type="compositionally biased region" description="Polar residues" evidence="5">
    <location>
        <begin position="467"/>
        <end position="479"/>
    </location>
</feature>
<dbReference type="PROSITE" id="PS50157">
    <property type="entry name" value="ZINC_FINGER_C2H2_2"/>
    <property type="match status" value="2"/>
</dbReference>
<reference evidence="8 9" key="1">
    <citation type="journal article" date="2011" name="Genome Biol.">
        <title>Comparative genome sequence analysis underscores mycoparasitism as the ancestral life style of Trichoderma.</title>
        <authorList>
            <person name="Kubicek C.P."/>
            <person name="Herrera-Estrella A."/>
            <person name="Seidl-Seiboth V."/>
            <person name="Martinez D.A."/>
            <person name="Druzhinina I.S."/>
            <person name="Thon M."/>
            <person name="Zeilinger S."/>
            <person name="Casas-Flores S."/>
            <person name="Horwitz B.A."/>
            <person name="Mukherjee P.K."/>
            <person name="Mukherjee M."/>
            <person name="Kredics L."/>
            <person name="Alcaraz L.D."/>
            <person name="Aerts A."/>
            <person name="Antal Z."/>
            <person name="Atanasova L."/>
            <person name="Cervantes-Badillo M.G."/>
            <person name="Challacombe J."/>
            <person name="Chertkov O."/>
            <person name="McCluskey K."/>
            <person name="Coulpier F."/>
            <person name="Deshpande N."/>
            <person name="von Doehren H."/>
            <person name="Ebbole D.J."/>
            <person name="Esquivel-Naranjo E.U."/>
            <person name="Fekete E."/>
            <person name="Flipphi M."/>
            <person name="Glaser F."/>
            <person name="Gomez-Rodriguez E.Y."/>
            <person name="Gruber S."/>
            <person name="Han C."/>
            <person name="Henrissat B."/>
            <person name="Hermosa R."/>
            <person name="Hernandez-Onate M."/>
            <person name="Karaffa L."/>
            <person name="Kosti I."/>
            <person name="Le Crom S."/>
            <person name="Lindquist E."/>
            <person name="Lucas S."/>
            <person name="Luebeck M."/>
            <person name="Luebeck P.S."/>
            <person name="Margeot A."/>
            <person name="Metz B."/>
            <person name="Misra M."/>
            <person name="Nevalainen H."/>
            <person name="Omann M."/>
            <person name="Packer N."/>
            <person name="Perrone G."/>
            <person name="Uresti-Rivera E.E."/>
            <person name="Salamov A."/>
            <person name="Schmoll M."/>
            <person name="Seiboth B."/>
            <person name="Shapiro H."/>
            <person name="Sukno S."/>
            <person name="Tamayo-Ramos J.A."/>
            <person name="Tisch D."/>
            <person name="Wiest A."/>
            <person name="Wilkinson H.H."/>
            <person name="Zhang M."/>
            <person name="Coutinho P.M."/>
            <person name="Kenerley C.M."/>
            <person name="Monte E."/>
            <person name="Baker S.E."/>
            <person name="Grigoriev I.V."/>
        </authorList>
    </citation>
    <scope>NUCLEOTIDE SEQUENCE [LARGE SCALE GENOMIC DNA]</scope>
    <source>
        <strain evidence="9">ATCC 20476 / IMI 206040</strain>
    </source>
</reference>
<dbReference type="HOGENOM" id="CLU_009539_2_1_1"/>
<dbReference type="PROSITE" id="PS50076">
    <property type="entry name" value="DNAJ_2"/>
    <property type="match status" value="1"/>
</dbReference>
<organism evidence="8 9">
    <name type="scientific">Hypocrea atroviridis (strain ATCC 20476 / IMI 206040)</name>
    <name type="common">Trichoderma atroviride</name>
    <dbReference type="NCBI Taxonomy" id="452589"/>
    <lineage>
        <taxon>Eukaryota</taxon>
        <taxon>Fungi</taxon>
        <taxon>Dikarya</taxon>
        <taxon>Ascomycota</taxon>
        <taxon>Pezizomycotina</taxon>
        <taxon>Sordariomycetes</taxon>
        <taxon>Hypocreomycetidae</taxon>
        <taxon>Hypocreales</taxon>
        <taxon>Hypocreaceae</taxon>
        <taxon>Trichoderma</taxon>
    </lineage>
</organism>
<dbReference type="SUPFAM" id="SSF57667">
    <property type="entry name" value="beta-beta-alpha zinc fingers"/>
    <property type="match status" value="1"/>
</dbReference>
<dbReference type="STRING" id="452589.G9PA36"/>
<dbReference type="InterPro" id="IPR003604">
    <property type="entry name" value="Matrin/U1-like-C_Znf_C2H2"/>
</dbReference>
<dbReference type="InterPro" id="IPR036236">
    <property type="entry name" value="Znf_C2H2_sf"/>
</dbReference>
<dbReference type="KEGG" id="tatv:25782301"/>
<dbReference type="SMART" id="SM00355">
    <property type="entry name" value="ZnF_C2H2"/>
    <property type="match status" value="2"/>
</dbReference>
<dbReference type="GO" id="GO:0008270">
    <property type="term" value="F:zinc ion binding"/>
    <property type="evidence" value="ECO:0007669"/>
    <property type="project" value="UniProtKB-KW"/>
</dbReference>
<keyword evidence="2 4" id="KW-0863">Zinc-finger</keyword>
<feature type="domain" description="C2H2-type" evidence="7">
    <location>
        <begin position="316"/>
        <end position="340"/>
    </location>
</feature>
<evidence type="ECO:0000313" key="9">
    <source>
        <dbReference type="Proteomes" id="UP000005426"/>
    </source>
</evidence>
<protein>
    <submittedName>
        <fullName evidence="8">Uncharacterized protein</fullName>
    </submittedName>
</protein>
<dbReference type="PANTHER" id="PTHR44029">
    <property type="entry name" value="DNAJ HOMOLOG SUBFAMILY C MEMBER 21"/>
    <property type="match status" value="1"/>
</dbReference>
<feature type="region of interest" description="Disordered" evidence="5">
    <location>
        <begin position="275"/>
        <end position="313"/>
    </location>
</feature>
<evidence type="ECO:0000256" key="1">
    <source>
        <dbReference type="ARBA" id="ARBA00022723"/>
    </source>
</evidence>
<dbReference type="PANTHER" id="PTHR44029:SF1">
    <property type="entry name" value="DNAJ HOMOLOG SUBFAMILY C MEMBER 21"/>
    <property type="match status" value="1"/>
</dbReference>
<evidence type="ECO:0000259" key="6">
    <source>
        <dbReference type="PROSITE" id="PS50076"/>
    </source>
</evidence>
<evidence type="ECO:0000313" key="8">
    <source>
        <dbReference type="EMBL" id="EHK39876.1"/>
    </source>
</evidence>
<feature type="region of interest" description="Disordered" evidence="5">
    <location>
        <begin position="355"/>
        <end position="428"/>
    </location>
</feature>
<dbReference type="OrthoDB" id="5894at2759"/>
<dbReference type="Pfam" id="PF00226">
    <property type="entry name" value="DnaJ"/>
    <property type="match status" value="1"/>
</dbReference>
<feature type="compositionally biased region" description="Basic and acidic residues" evidence="5">
    <location>
        <begin position="372"/>
        <end position="392"/>
    </location>
</feature>
<keyword evidence="9" id="KW-1185">Reference proteome</keyword>
<dbReference type="eggNOG" id="KOG0717">
    <property type="taxonomic scope" value="Eukaryota"/>
</dbReference>
<feature type="compositionally biased region" description="Polar residues" evidence="5">
    <location>
        <begin position="415"/>
        <end position="424"/>
    </location>
</feature>
<dbReference type="InterPro" id="IPR018253">
    <property type="entry name" value="DnaJ_domain_CS"/>
</dbReference>
<dbReference type="InterPro" id="IPR036869">
    <property type="entry name" value="J_dom_sf"/>
</dbReference>
<dbReference type="InterPro" id="IPR001623">
    <property type="entry name" value="DnaJ_domain"/>
</dbReference>
<feature type="region of interest" description="Disordered" evidence="5">
    <location>
        <begin position="450"/>
        <end position="482"/>
    </location>
</feature>
<dbReference type="InterPro" id="IPR054076">
    <property type="entry name" value="ZUO1-like_ZHD"/>
</dbReference>
<proteinExistence type="predicted"/>
<dbReference type="Pfam" id="PF12171">
    <property type="entry name" value="zf-C2H2_jaz"/>
    <property type="match status" value="1"/>
</dbReference>
<evidence type="ECO:0000259" key="7">
    <source>
        <dbReference type="PROSITE" id="PS50157"/>
    </source>
</evidence>
<dbReference type="SMART" id="SM00271">
    <property type="entry name" value="DnaJ"/>
    <property type="match status" value="1"/>
</dbReference>
<dbReference type="PROSITE" id="PS00636">
    <property type="entry name" value="DNAJ_1"/>
    <property type="match status" value="1"/>
</dbReference>
<dbReference type="Gene3D" id="1.10.287.110">
    <property type="entry name" value="DnaJ domain"/>
    <property type="match status" value="1"/>
</dbReference>
<feature type="compositionally biased region" description="Polar residues" evidence="5">
    <location>
        <begin position="396"/>
        <end position="405"/>
    </location>
</feature>
<dbReference type="GO" id="GO:0005737">
    <property type="term" value="C:cytoplasm"/>
    <property type="evidence" value="ECO:0007669"/>
    <property type="project" value="TreeGrafter"/>
</dbReference>
<feature type="domain" description="J" evidence="6">
    <location>
        <begin position="23"/>
        <end position="89"/>
    </location>
</feature>
<feature type="compositionally biased region" description="Acidic residues" evidence="5">
    <location>
        <begin position="300"/>
        <end position="313"/>
    </location>
</feature>
<dbReference type="Gene3D" id="3.30.160.60">
    <property type="entry name" value="Classic Zinc Finger"/>
    <property type="match status" value="1"/>
</dbReference>
<dbReference type="Proteomes" id="UP000005426">
    <property type="component" value="Unassembled WGS sequence"/>
</dbReference>
<gene>
    <name evidence="8" type="ORF">TRIATDRAFT_302432</name>
</gene>
<sequence length="548" mass="62730">MGAEQSSNSESRRADTGEPQRTCYYELLEVERTATDIEIKKAYRKKALELHPDRNFNDVEAATRKFADVQAAYDILSDPQERAWYDSHRESILSGQHDPSDASSAPATFHNVRLTTADDIMRLISRFNSTVPYTDDKDGFYWIVRETFEHLVLEEEAAADYEGTECPEYPTFGLSSSSFDTVVRPFYNAWNGFSTRKSFMWEDKYRLSDAPDRRTRRWMEKENKKVRDDAIREFTDAVRFLVSFVRKRDPRYTPNSQSEADRHKSLRTAAAAQAARSRAANSQNYSSFEVPEWVQASEDKVDEQDSESEESEAEILECVACNKRFKSEKQFESHERSKKHLKAIQELRRQMKKETANLDLDASSTDNTPDTFLKDDRDLQNVDINEQDHQADMDMETTSSLTEQTNMHDDEQEASTKTATSPSRDASEADYNANHIEEGLDKPFEKLNLQSTSEESTSIDHGEEISEYSSQQPQNNSAADVNLKSKVGKARLKRQKKAAAALAAEIEHRCNICTVEFDSKTKLFKHIRDFGHAAPITLSSDVGNRKKR</sequence>
<dbReference type="CDD" id="cd06257">
    <property type="entry name" value="DnaJ"/>
    <property type="match status" value="1"/>
</dbReference>
<dbReference type="Pfam" id="PF21884">
    <property type="entry name" value="ZUO1-like_ZHD"/>
    <property type="match status" value="1"/>
</dbReference>
<dbReference type="PRINTS" id="PR00625">
    <property type="entry name" value="JDOMAIN"/>
</dbReference>
<dbReference type="InterPro" id="IPR022755">
    <property type="entry name" value="Znf_C2H2_jaz"/>
</dbReference>
<dbReference type="AlphaFoldDB" id="G9PA36"/>
<dbReference type="RefSeq" id="XP_013938040.1">
    <property type="nucleotide sequence ID" value="XM_014082565.1"/>
</dbReference>
<dbReference type="GO" id="GO:0003676">
    <property type="term" value="F:nucleic acid binding"/>
    <property type="evidence" value="ECO:0007669"/>
    <property type="project" value="InterPro"/>
</dbReference>
<dbReference type="PROSITE" id="PS00028">
    <property type="entry name" value="ZINC_FINGER_C2H2_1"/>
    <property type="match status" value="2"/>
</dbReference>
<dbReference type="FunFam" id="1.10.287.110:FF:000046">
    <property type="entry name" value="dnaJ homolog subfamily C member 21"/>
    <property type="match status" value="1"/>
</dbReference>
<feature type="compositionally biased region" description="Low complexity" evidence="5">
    <location>
        <begin position="275"/>
        <end position="284"/>
    </location>
</feature>
<keyword evidence="3" id="KW-0862">Zinc</keyword>
<evidence type="ECO:0000256" key="2">
    <source>
        <dbReference type="ARBA" id="ARBA00022771"/>
    </source>
</evidence>
<dbReference type="InterPro" id="IPR051964">
    <property type="entry name" value="Chaperone_stress_response"/>
</dbReference>
<name>G9PA36_HYPAI</name>
<dbReference type="SMART" id="SM00451">
    <property type="entry name" value="ZnF_U1"/>
    <property type="match status" value="1"/>
</dbReference>
<dbReference type="OMA" id="RANHEES"/>
<dbReference type="InterPro" id="IPR013087">
    <property type="entry name" value="Znf_C2H2_type"/>
</dbReference>
<keyword evidence="1" id="KW-0479">Metal-binding</keyword>
<feature type="domain" description="C2H2-type" evidence="7">
    <location>
        <begin position="508"/>
        <end position="537"/>
    </location>
</feature>
<evidence type="ECO:0000256" key="3">
    <source>
        <dbReference type="ARBA" id="ARBA00022833"/>
    </source>
</evidence>
<dbReference type="SUPFAM" id="SSF46565">
    <property type="entry name" value="Chaperone J-domain"/>
    <property type="match status" value="1"/>
</dbReference>
<comment type="caution">
    <text evidence="8">The sequence shown here is derived from an EMBL/GenBank/DDBJ whole genome shotgun (WGS) entry which is preliminary data.</text>
</comment>
<evidence type="ECO:0000256" key="4">
    <source>
        <dbReference type="PROSITE-ProRule" id="PRU00042"/>
    </source>
</evidence>
<dbReference type="GeneID" id="25782301"/>
<evidence type="ECO:0000256" key="5">
    <source>
        <dbReference type="SAM" id="MobiDB-lite"/>
    </source>
</evidence>
<dbReference type="EMBL" id="ABDG02000028">
    <property type="protein sequence ID" value="EHK39876.1"/>
    <property type="molecule type" value="Genomic_DNA"/>
</dbReference>